<evidence type="ECO:0000259" key="3">
    <source>
        <dbReference type="PROSITE" id="PS51755"/>
    </source>
</evidence>
<dbReference type="Pfam" id="PF00486">
    <property type="entry name" value="Trans_reg_C"/>
    <property type="match status" value="1"/>
</dbReference>
<dbReference type="InterPro" id="IPR016032">
    <property type="entry name" value="Sig_transdc_resp-reg_C-effctor"/>
</dbReference>
<name>W4LAU3_ENTF1</name>
<dbReference type="InterPro" id="IPR036388">
    <property type="entry name" value="WH-like_DNA-bd_sf"/>
</dbReference>
<comment type="caution">
    <text evidence="4">The sequence shown here is derived from an EMBL/GenBank/DDBJ whole genome shotgun (WGS) entry which is preliminary data.</text>
</comment>
<dbReference type="Gene3D" id="1.10.10.10">
    <property type="entry name" value="Winged helix-like DNA-binding domain superfamily/Winged helix DNA-binding domain"/>
    <property type="match status" value="1"/>
</dbReference>
<dbReference type="Gene3D" id="3.40.50.300">
    <property type="entry name" value="P-loop containing nucleotide triphosphate hydrolases"/>
    <property type="match status" value="1"/>
</dbReference>
<protein>
    <recommendedName>
        <fullName evidence="3">OmpR/PhoB-type domain-containing protein</fullName>
    </recommendedName>
</protein>
<evidence type="ECO:0000256" key="2">
    <source>
        <dbReference type="PROSITE-ProRule" id="PRU01091"/>
    </source>
</evidence>
<dbReference type="InterPro" id="IPR027417">
    <property type="entry name" value="P-loop_NTPase"/>
</dbReference>
<organism evidence="4 5">
    <name type="scientific">Entotheonella factor</name>
    <dbReference type="NCBI Taxonomy" id="1429438"/>
    <lineage>
        <taxon>Bacteria</taxon>
        <taxon>Pseudomonadati</taxon>
        <taxon>Nitrospinota/Tectimicrobiota group</taxon>
        <taxon>Candidatus Tectimicrobiota</taxon>
        <taxon>Candidatus Entotheonellia</taxon>
        <taxon>Candidatus Entotheonellales</taxon>
        <taxon>Candidatus Entotheonellaceae</taxon>
        <taxon>Candidatus Entotheonella</taxon>
    </lineage>
</organism>
<accession>W4LAU3</accession>
<dbReference type="GO" id="GO:0006355">
    <property type="term" value="P:regulation of DNA-templated transcription"/>
    <property type="evidence" value="ECO:0007669"/>
    <property type="project" value="InterPro"/>
</dbReference>
<feature type="DNA-binding region" description="OmpR/PhoB-type" evidence="2">
    <location>
        <begin position="1"/>
        <end position="98"/>
    </location>
</feature>
<dbReference type="SUPFAM" id="SSF52540">
    <property type="entry name" value="P-loop containing nucleoside triphosphate hydrolases"/>
    <property type="match status" value="1"/>
</dbReference>
<sequence>MQYRFDDYTLDTQQLTLERAGHVVSMRPKVFQLLLYLITHRSRVVPKDELCAQVWPEQFVSDSTLGSTLRAVRREIGDTGQTPQLIVTYRGQGYRFVAEVAEVLEPAPLVPANGIEPVELILHTKLHRPRVHEALIQRRHLFDQLTEGLSQKMTLMVAPAGFGKTTLVSEWLAHIQVEHRPSTGIAWLSVDAYDNDVAIFLRYLAAAVRTAVPDACPHTWRLLRSPQLPPEDYLATLFIHDLADLPQTQLIFVLDDYHLIETEMIHRFLTRLIVHQPRHVHWVLVSRADPPLPLARLRLQGEICEMRAQTLSFSPVETRDFLHLTLGRAVRPETVKRLHEQTEGWAVGLQLAALSLQRVADDVAFIHEFKGLNRHMADYLVEEVLDLQPPEVQHFLLQTSILDRLCEPLCRAVCDTHMDEVREPSFLS</sequence>
<dbReference type="SMART" id="SM00862">
    <property type="entry name" value="Trans_reg_C"/>
    <property type="match status" value="1"/>
</dbReference>
<dbReference type="CDD" id="cd00383">
    <property type="entry name" value="trans_reg_C"/>
    <property type="match status" value="1"/>
</dbReference>
<evidence type="ECO:0000313" key="4">
    <source>
        <dbReference type="EMBL" id="ETW94815.1"/>
    </source>
</evidence>
<keyword evidence="1 2" id="KW-0238">DNA-binding</keyword>
<dbReference type="AlphaFoldDB" id="W4LAU3"/>
<evidence type="ECO:0000313" key="5">
    <source>
        <dbReference type="Proteomes" id="UP000019141"/>
    </source>
</evidence>
<dbReference type="EMBL" id="AZHW01001001">
    <property type="protein sequence ID" value="ETW94815.1"/>
    <property type="molecule type" value="Genomic_DNA"/>
</dbReference>
<evidence type="ECO:0000256" key="1">
    <source>
        <dbReference type="ARBA" id="ARBA00023125"/>
    </source>
</evidence>
<dbReference type="HOGENOM" id="CLU_640459_0_0_7"/>
<keyword evidence="5" id="KW-1185">Reference proteome</keyword>
<dbReference type="SUPFAM" id="SSF46894">
    <property type="entry name" value="C-terminal effector domain of the bipartite response regulators"/>
    <property type="match status" value="1"/>
</dbReference>
<feature type="domain" description="OmpR/PhoB-type" evidence="3">
    <location>
        <begin position="1"/>
        <end position="98"/>
    </location>
</feature>
<gene>
    <name evidence="4" type="ORF">ETSY1_33240</name>
</gene>
<dbReference type="Proteomes" id="UP000019141">
    <property type="component" value="Unassembled WGS sequence"/>
</dbReference>
<dbReference type="PROSITE" id="PS51755">
    <property type="entry name" value="OMPR_PHOB"/>
    <property type="match status" value="1"/>
</dbReference>
<dbReference type="InterPro" id="IPR059106">
    <property type="entry name" value="WHD_MalT"/>
</dbReference>
<dbReference type="Pfam" id="PF25873">
    <property type="entry name" value="WHD_MalT"/>
    <property type="match status" value="1"/>
</dbReference>
<reference evidence="4 5" key="1">
    <citation type="journal article" date="2014" name="Nature">
        <title>An environmental bacterial taxon with a large and distinct metabolic repertoire.</title>
        <authorList>
            <person name="Wilson M.C."/>
            <person name="Mori T."/>
            <person name="Ruckert C."/>
            <person name="Uria A.R."/>
            <person name="Helf M.J."/>
            <person name="Takada K."/>
            <person name="Gernert C."/>
            <person name="Steffens U.A."/>
            <person name="Heycke N."/>
            <person name="Schmitt S."/>
            <person name="Rinke C."/>
            <person name="Helfrich E.J."/>
            <person name="Brachmann A.O."/>
            <person name="Gurgui C."/>
            <person name="Wakimoto T."/>
            <person name="Kracht M."/>
            <person name="Crusemann M."/>
            <person name="Hentschel U."/>
            <person name="Abe I."/>
            <person name="Matsunaga S."/>
            <person name="Kalinowski J."/>
            <person name="Takeyama H."/>
            <person name="Piel J."/>
        </authorList>
    </citation>
    <scope>NUCLEOTIDE SEQUENCE [LARGE SCALE GENOMIC DNA]</scope>
    <source>
        <strain evidence="5">TSY1</strain>
    </source>
</reference>
<proteinExistence type="predicted"/>
<dbReference type="GO" id="GO:0003677">
    <property type="term" value="F:DNA binding"/>
    <property type="evidence" value="ECO:0007669"/>
    <property type="project" value="UniProtKB-UniRule"/>
</dbReference>
<dbReference type="InterPro" id="IPR001867">
    <property type="entry name" value="OmpR/PhoB-type_DNA-bd"/>
</dbReference>
<dbReference type="GO" id="GO:0000160">
    <property type="term" value="P:phosphorelay signal transduction system"/>
    <property type="evidence" value="ECO:0007669"/>
    <property type="project" value="InterPro"/>
</dbReference>